<feature type="transmembrane region" description="Helical" evidence="1">
    <location>
        <begin position="14"/>
        <end position="33"/>
    </location>
</feature>
<protein>
    <submittedName>
        <fullName evidence="3">Triacylglycerol lipase</fullName>
    </submittedName>
</protein>
<keyword evidence="4" id="KW-1185">Reference proteome</keyword>
<keyword evidence="1" id="KW-0472">Membrane</keyword>
<feature type="transmembrane region" description="Helical" evidence="1">
    <location>
        <begin position="77"/>
        <end position="97"/>
    </location>
</feature>
<dbReference type="KEGG" id="eio:H9L01_04045"/>
<evidence type="ECO:0000313" key="4">
    <source>
        <dbReference type="Proteomes" id="UP000515928"/>
    </source>
</evidence>
<dbReference type="EMBL" id="CP060715">
    <property type="protein sequence ID" value="QNN61534.1"/>
    <property type="molecule type" value="Genomic_DNA"/>
</dbReference>
<gene>
    <name evidence="3" type="ORF">H9L01_04045</name>
</gene>
<evidence type="ECO:0000259" key="2">
    <source>
        <dbReference type="Pfam" id="PF05057"/>
    </source>
</evidence>
<dbReference type="Pfam" id="PF05057">
    <property type="entry name" value="DUF676"/>
    <property type="match status" value="1"/>
</dbReference>
<dbReference type="InterPro" id="IPR007751">
    <property type="entry name" value="DUF676_lipase-like"/>
</dbReference>
<feature type="transmembrane region" description="Helical" evidence="1">
    <location>
        <begin position="103"/>
        <end position="128"/>
    </location>
</feature>
<name>A0A7G9S109_9FIRM</name>
<accession>A0A7G9S109</accession>
<dbReference type="Gene3D" id="3.40.50.1820">
    <property type="entry name" value="alpha/beta hydrolase"/>
    <property type="match status" value="1"/>
</dbReference>
<organism evidence="3 4">
    <name type="scientific">Erysipelothrix inopinata</name>
    <dbReference type="NCBI Taxonomy" id="225084"/>
    <lineage>
        <taxon>Bacteria</taxon>
        <taxon>Bacillati</taxon>
        <taxon>Bacillota</taxon>
        <taxon>Erysipelotrichia</taxon>
        <taxon>Erysipelotrichales</taxon>
        <taxon>Erysipelotrichaceae</taxon>
        <taxon>Erysipelothrix</taxon>
    </lineage>
</organism>
<dbReference type="AlphaFoldDB" id="A0A7G9S109"/>
<dbReference type="InterPro" id="IPR029058">
    <property type="entry name" value="AB_hydrolase_fold"/>
</dbReference>
<dbReference type="Proteomes" id="UP000515928">
    <property type="component" value="Chromosome"/>
</dbReference>
<sequence length="449" mass="51399">MTSIYLFKDRIKRIILAFLQVLIIMAPLFIANYTSDFELVLVFICAVAMFLLVFTKYPKQTFVRKHLTLLYQGNESLKIFVISLLLIIPSYIGYYFIFRPNLLAVILTIIWIFILESLIFWNGMIRVYISSVQLGLKTRIKGLICGWIPIINIWYLTKIINTVTDELEFEAQKDYLGDFPTYNNDCETQYPVLFVHGIFFRDIKYLNYWGRIPRFLEQRGATLYYGEQESSQSVEICGKQLAQRIQNLVDSTGCEKVNIIAHSKGGLDARYAISNFGVENLVASLSTINTPHNGCIFANYLLQNAPDRAVKRISKMYNQTFEALGDTKPDFLAGVTDLTDETCKRLNTLMPNSESIFYQSFASYTTSSRSGKFPLNITYPIVKHFDGKNDGLVSVESASFFDTNTIVDPVGNRGITHADIIDLNKENIPGFDVREFYSDILKDLKRRGF</sequence>
<evidence type="ECO:0000256" key="1">
    <source>
        <dbReference type="SAM" id="Phobius"/>
    </source>
</evidence>
<keyword evidence="1" id="KW-0812">Transmembrane</keyword>
<feature type="transmembrane region" description="Helical" evidence="1">
    <location>
        <begin position="140"/>
        <end position="157"/>
    </location>
</feature>
<feature type="transmembrane region" description="Helical" evidence="1">
    <location>
        <begin position="39"/>
        <end position="57"/>
    </location>
</feature>
<keyword evidence="1" id="KW-1133">Transmembrane helix</keyword>
<reference evidence="3 4" key="1">
    <citation type="submission" date="2020-08" db="EMBL/GenBank/DDBJ databases">
        <title>Genome sequence of Erysipelothrix inopinata DSM 15511T.</title>
        <authorList>
            <person name="Hyun D.-W."/>
            <person name="Bae J.-W."/>
        </authorList>
    </citation>
    <scope>NUCLEOTIDE SEQUENCE [LARGE SCALE GENOMIC DNA]</scope>
    <source>
        <strain evidence="3 4">DSM 15511</strain>
    </source>
</reference>
<evidence type="ECO:0000313" key="3">
    <source>
        <dbReference type="EMBL" id="QNN61534.1"/>
    </source>
</evidence>
<dbReference type="SUPFAM" id="SSF53474">
    <property type="entry name" value="alpha/beta-Hydrolases"/>
    <property type="match status" value="1"/>
</dbReference>
<proteinExistence type="predicted"/>
<dbReference type="RefSeq" id="WP_187534733.1">
    <property type="nucleotide sequence ID" value="NZ_CBCSHU010000027.1"/>
</dbReference>
<feature type="domain" description="DUF676" evidence="2">
    <location>
        <begin position="229"/>
        <end position="327"/>
    </location>
</feature>